<dbReference type="RefSeq" id="WP_167217172.1">
    <property type="nucleotide sequence ID" value="NZ_JAASRO010000001.1"/>
</dbReference>
<feature type="region of interest" description="Disordered" evidence="1">
    <location>
        <begin position="65"/>
        <end position="97"/>
    </location>
</feature>
<sequence length="140" mass="15540">MDYGEFDAARRRIVRAWGTEITDPEVLAEAVERLREQAETVEGEADRAKAIRYLKTMDDLVVEARTPESAPIRQASDVMMRASSPEGTPAERRARARAGMEEIARIAYAAPTTGERDAALEMNETLASIIEMIDAESEEP</sequence>
<evidence type="ECO:0000313" key="3">
    <source>
        <dbReference type="Proteomes" id="UP000555407"/>
    </source>
</evidence>
<evidence type="ECO:0000256" key="1">
    <source>
        <dbReference type="SAM" id="MobiDB-lite"/>
    </source>
</evidence>
<name>A0A7X5VJ48_9ACTN</name>
<dbReference type="Proteomes" id="UP000555407">
    <property type="component" value="Unassembled WGS sequence"/>
</dbReference>
<dbReference type="AlphaFoldDB" id="A0A7X5VJ48"/>
<reference evidence="2 3" key="1">
    <citation type="submission" date="2020-03" db="EMBL/GenBank/DDBJ databases">
        <title>Sequencing the genomes of 1000 actinobacteria strains.</title>
        <authorList>
            <person name="Klenk H.-P."/>
        </authorList>
    </citation>
    <scope>NUCLEOTIDE SEQUENCE [LARGE SCALE GENOMIC DNA]</scope>
    <source>
        <strain evidence="2 3">DSM 45490</strain>
    </source>
</reference>
<proteinExistence type="predicted"/>
<dbReference type="EMBL" id="JAASRO010000001">
    <property type="protein sequence ID" value="NIK62187.1"/>
    <property type="molecule type" value="Genomic_DNA"/>
</dbReference>
<accession>A0A7X5VJ48</accession>
<keyword evidence="3" id="KW-1185">Reference proteome</keyword>
<protein>
    <submittedName>
        <fullName evidence="2">Uncharacterized protein</fullName>
    </submittedName>
</protein>
<evidence type="ECO:0000313" key="2">
    <source>
        <dbReference type="EMBL" id="NIK62187.1"/>
    </source>
</evidence>
<gene>
    <name evidence="2" type="ORF">BJY22_007904</name>
</gene>
<organism evidence="2 3">
    <name type="scientific">Kribbella shirazensis</name>
    <dbReference type="NCBI Taxonomy" id="1105143"/>
    <lineage>
        <taxon>Bacteria</taxon>
        <taxon>Bacillati</taxon>
        <taxon>Actinomycetota</taxon>
        <taxon>Actinomycetes</taxon>
        <taxon>Propionibacteriales</taxon>
        <taxon>Kribbellaceae</taxon>
        <taxon>Kribbella</taxon>
    </lineage>
</organism>
<comment type="caution">
    <text evidence="2">The sequence shown here is derived from an EMBL/GenBank/DDBJ whole genome shotgun (WGS) entry which is preliminary data.</text>
</comment>